<gene>
    <name evidence="1" type="ORF">ACFS27_17950</name>
</gene>
<organism evidence="1 2">
    <name type="scientific">Promicromonospora vindobonensis</name>
    <dbReference type="NCBI Taxonomy" id="195748"/>
    <lineage>
        <taxon>Bacteria</taxon>
        <taxon>Bacillati</taxon>
        <taxon>Actinomycetota</taxon>
        <taxon>Actinomycetes</taxon>
        <taxon>Micrococcales</taxon>
        <taxon>Promicromonosporaceae</taxon>
        <taxon>Promicromonospora</taxon>
    </lineage>
</organism>
<dbReference type="RefSeq" id="WP_377185524.1">
    <property type="nucleotide sequence ID" value="NZ_JBHUOG010000002.1"/>
</dbReference>
<name>A0ABW5VZ96_9MICO</name>
<comment type="caution">
    <text evidence="1">The sequence shown here is derived from an EMBL/GenBank/DDBJ whole genome shotgun (WGS) entry which is preliminary data.</text>
</comment>
<accession>A0ABW5VZ96</accession>
<proteinExistence type="predicted"/>
<keyword evidence="2" id="KW-1185">Reference proteome</keyword>
<dbReference type="Proteomes" id="UP001597479">
    <property type="component" value="Unassembled WGS sequence"/>
</dbReference>
<dbReference type="EMBL" id="JBHUOG010000002">
    <property type="protein sequence ID" value="MFD2795446.1"/>
    <property type="molecule type" value="Genomic_DNA"/>
</dbReference>
<protein>
    <submittedName>
        <fullName evidence="1">Uncharacterized protein</fullName>
    </submittedName>
</protein>
<reference evidence="2" key="1">
    <citation type="journal article" date="2019" name="Int. J. Syst. Evol. Microbiol.">
        <title>The Global Catalogue of Microorganisms (GCM) 10K type strain sequencing project: providing services to taxonomists for standard genome sequencing and annotation.</title>
        <authorList>
            <consortium name="The Broad Institute Genomics Platform"/>
            <consortium name="The Broad Institute Genome Sequencing Center for Infectious Disease"/>
            <person name="Wu L."/>
            <person name="Ma J."/>
        </authorList>
    </citation>
    <scope>NUCLEOTIDE SEQUENCE [LARGE SCALE GENOMIC DNA]</scope>
    <source>
        <strain evidence="2">CCM 7044</strain>
    </source>
</reference>
<evidence type="ECO:0000313" key="2">
    <source>
        <dbReference type="Proteomes" id="UP001597479"/>
    </source>
</evidence>
<evidence type="ECO:0000313" key="1">
    <source>
        <dbReference type="EMBL" id="MFD2795446.1"/>
    </source>
</evidence>
<sequence>MRVAERQVDHAGPAVVTLAAMGPYDTGRFADIPLDDAVAGLASRG</sequence>